<evidence type="ECO:0000256" key="7">
    <source>
        <dbReference type="ARBA" id="ARBA00023132"/>
    </source>
</evidence>
<dbReference type="PANTHER" id="PTHR12960">
    <property type="entry name" value="GLE-1-RELATED"/>
    <property type="match status" value="1"/>
</dbReference>
<keyword evidence="6" id="KW-0811">Translocation</keyword>
<evidence type="ECO:0000313" key="12">
    <source>
        <dbReference type="EMBL" id="MBA0751132.1"/>
    </source>
</evidence>
<comment type="subcellular location">
    <subcellularLocation>
        <location evidence="1">Nucleus</location>
        <location evidence="1">Nuclear pore complex</location>
    </subcellularLocation>
</comment>
<feature type="non-terminal residue" evidence="12">
    <location>
        <position position="235"/>
    </location>
</feature>
<evidence type="ECO:0000256" key="9">
    <source>
        <dbReference type="ARBA" id="ARBA00026227"/>
    </source>
</evidence>
<evidence type="ECO:0000256" key="6">
    <source>
        <dbReference type="ARBA" id="ARBA00023010"/>
    </source>
</evidence>
<dbReference type="PANTHER" id="PTHR12960:SF0">
    <property type="entry name" value="MRNA EXPORT FACTOR GLE1"/>
    <property type="match status" value="1"/>
</dbReference>
<keyword evidence="5" id="KW-0653">Protein transport</keyword>
<dbReference type="EMBL" id="JABEZY010000012">
    <property type="protein sequence ID" value="MBA0751132.1"/>
    <property type="molecule type" value="Genomic_DNA"/>
</dbReference>
<evidence type="ECO:0000256" key="1">
    <source>
        <dbReference type="ARBA" id="ARBA00004567"/>
    </source>
</evidence>
<dbReference type="GO" id="GO:0000822">
    <property type="term" value="F:inositol hexakisphosphate binding"/>
    <property type="evidence" value="ECO:0007669"/>
    <property type="project" value="TreeGrafter"/>
</dbReference>
<keyword evidence="4" id="KW-0509">mRNA transport</keyword>
<evidence type="ECO:0000256" key="4">
    <source>
        <dbReference type="ARBA" id="ARBA00022816"/>
    </source>
</evidence>
<proteinExistence type="inferred from homology"/>
<dbReference type="InterPro" id="IPR012476">
    <property type="entry name" value="GLE1"/>
</dbReference>
<dbReference type="GO" id="GO:0016973">
    <property type="term" value="P:poly(A)+ mRNA export from nucleus"/>
    <property type="evidence" value="ECO:0007669"/>
    <property type="project" value="InterPro"/>
</dbReference>
<feature type="compositionally biased region" description="Basic and acidic residues" evidence="11">
    <location>
        <begin position="12"/>
        <end position="62"/>
    </location>
</feature>
<evidence type="ECO:0000256" key="3">
    <source>
        <dbReference type="ARBA" id="ARBA00022448"/>
    </source>
</evidence>
<evidence type="ECO:0000256" key="2">
    <source>
        <dbReference type="ARBA" id="ARBA00011056"/>
    </source>
</evidence>
<keyword evidence="7" id="KW-0906">Nuclear pore complex</keyword>
<dbReference type="GO" id="GO:0031369">
    <property type="term" value="F:translation initiation factor binding"/>
    <property type="evidence" value="ECO:0007669"/>
    <property type="project" value="TreeGrafter"/>
</dbReference>
<keyword evidence="13" id="KW-1185">Reference proteome</keyword>
<evidence type="ECO:0000256" key="11">
    <source>
        <dbReference type="SAM" id="MobiDB-lite"/>
    </source>
</evidence>
<comment type="similarity">
    <text evidence="2">Belongs to the GLE1 family.</text>
</comment>
<dbReference type="OrthoDB" id="420884at2759"/>
<dbReference type="GO" id="GO:0015031">
    <property type="term" value="P:protein transport"/>
    <property type="evidence" value="ECO:0007669"/>
    <property type="project" value="UniProtKB-KW"/>
</dbReference>
<accession>A0A7J9CRM7</accession>
<dbReference type="GO" id="GO:0005737">
    <property type="term" value="C:cytoplasm"/>
    <property type="evidence" value="ECO:0007669"/>
    <property type="project" value="TreeGrafter"/>
</dbReference>
<comment type="caution">
    <text evidence="12">The sequence shown here is derived from an EMBL/GenBank/DDBJ whole genome shotgun (WGS) entry which is preliminary data.</text>
</comment>
<dbReference type="AlphaFoldDB" id="A0A7J9CRM7"/>
<name>A0A7J9CRM7_GOSGO</name>
<keyword evidence="8" id="KW-0539">Nucleus</keyword>
<reference evidence="12 13" key="1">
    <citation type="journal article" date="2019" name="Genome Biol. Evol.">
        <title>Insights into the evolution of the New World diploid cottons (Gossypium, subgenus Houzingenia) based on genome sequencing.</title>
        <authorList>
            <person name="Grover C.E."/>
            <person name="Arick M.A. 2nd"/>
            <person name="Thrash A."/>
            <person name="Conover J.L."/>
            <person name="Sanders W.S."/>
            <person name="Peterson D.G."/>
            <person name="Frelichowski J.E."/>
            <person name="Scheffler J.A."/>
            <person name="Scheffler B.E."/>
            <person name="Wendel J.F."/>
        </authorList>
    </citation>
    <scope>NUCLEOTIDE SEQUENCE [LARGE SCALE GENOMIC DNA]</scope>
    <source>
        <strain evidence="12">5</strain>
        <tissue evidence="12">Leaf</tissue>
    </source>
</reference>
<evidence type="ECO:0000256" key="10">
    <source>
        <dbReference type="ARBA" id="ARBA00029983"/>
    </source>
</evidence>
<gene>
    <name evidence="12" type="ORF">Gogos_002496</name>
</gene>
<protein>
    <recommendedName>
        <fullName evidence="9">mRNA export factor GLE1</fullName>
    </recommendedName>
    <alternativeName>
        <fullName evidence="10">Nucleoporin GLE1</fullName>
    </alternativeName>
</protein>
<sequence length="235" mass="25927">AEGLDNHLTAVQRDHELKSQIEERKIRSDAAHEEAKRREKALQEERLRQEKAKAEAEAKLKAEEANRAALEAERIAAKEAAEKEAAKASKANTSEVPQTEASGGPNATSSRVENDKTNKSELAGNMLRAAESALKLERERLRKLKELEEINQSLRSSSNQNFDSTGRLIGRLIRQISGNKDKVSTQASELVKIFNNPRCPQTISIAYFAQKVVSNCESPSHSAFACAHVIVLVTS</sequence>
<dbReference type="GO" id="GO:0044614">
    <property type="term" value="C:nuclear pore cytoplasmic filaments"/>
    <property type="evidence" value="ECO:0007669"/>
    <property type="project" value="TreeGrafter"/>
</dbReference>
<evidence type="ECO:0000256" key="8">
    <source>
        <dbReference type="ARBA" id="ARBA00023242"/>
    </source>
</evidence>
<feature type="region of interest" description="Disordered" evidence="11">
    <location>
        <begin position="1"/>
        <end position="62"/>
    </location>
</feature>
<dbReference type="InterPro" id="IPR038506">
    <property type="entry name" value="GLE1-like_sf"/>
</dbReference>
<keyword evidence="3" id="KW-0813">Transport</keyword>
<evidence type="ECO:0000256" key="5">
    <source>
        <dbReference type="ARBA" id="ARBA00022927"/>
    </source>
</evidence>
<dbReference type="Gene3D" id="1.25.40.510">
    <property type="entry name" value="GLE1-like"/>
    <property type="match status" value="1"/>
</dbReference>
<dbReference type="GO" id="GO:0005543">
    <property type="term" value="F:phospholipid binding"/>
    <property type="evidence" value="ECO:0007669"/>
    <property type="project" value="TreeGrafter"/>
</dbReference>
<feature type="region of interest" description="Disordered" evidence="11">
    <location>
        <begin position="80"/>
        <end position="125"/>
    </location>
</feature>
<evidence type="ECO:0000313" key="13">
    <source>
        <dbReference type="Proteomes" id="UP000593579"/>
    </source>
</evidence>
<organism evidence="12 13">
    <name type="scientific">Gossypium gossypioides</name>
    <name type="common">Mexican cotton</name>
    <name type="synonym">Selera gossypioides</name>
    <dbReference type="NCBI Taxonomy" id="34282"/>
    <lineage>
        <taxon>Eukaryota</taxon>
        <taxon>Viridiplantae</taxon>
        <taxon>Streptophyta</taxon>
        <taxon>Embryophyta</taxon>
        <taxon>Tracheophyta</taxon>
        <taxon>Spermatophyta</taxon>
        <taxon>Magnoliopsida</taxon>
        <taxon>eudicotyledons</taxon>
        <taxon>Gunneridae</taxon>
        <taxon>Pentapetalae</taxon>
        <taxon>rosids</taxon>
        <taxon>malvids</taxon>
        <taxon>Malvales</taxon>
        <taxon>Malvaceae</taxon>
        <taxon>Malvoideae</taxon>
        <taxon>Gossypium</taxon>
    </lineage>
</organism>
<dbReference type="Proteomes" id="UP000593579">
    <property type="component" value="Unassembled WGS sequence"/>
</dbReference>
<feature type="non-terminal residue" evidence="12">
    <location>
        <position position="1"/>
    </location>
</feature>
<feature type="compositionally biased region" description="Polar residues" evidence="11">
    <location>
        <begin position="92"/>
        <end position="111"/>
    </location>
</feature>